<gene>
    <name evidence="4" type="ORF">Q760_00735</name>
</gene>
<keyword evidence="2" id="KW-0812">Transmembrane</keyword>
<dbReference type="InterPro" id="IPR002372">
    <property type="entry name" value="PQQ_rpt_dom"/>
</dbReference>
<feature type="domain" description="Pyrrolo-quinoline quinone repeat" evidence="3">
    <location>
        <begin position="382"/>
        <end position="473"/>
    </location>
</feature>
<dbReference type="InterPro" id="IPR011047">
    <property type="entry name" value="Quinoprotein_ADH-like_sf"/>
</dbReference>
<reference evidence="4 5" key="1">
    <citation type="submission" date="2013-10" db="EMBL/GenBank/DDBJ databases">
        <authorList>
            <person name="Wang G."/>
            <person name="Zhuang W."/>
        </authorList>
    </citation>
    <scope>NUCLEOTIDE SEQUENCE [LARGE SCALE GENOMIC DNA]</scope>
    <source>
        <strain evidence="4 5">DSM 20118</strain>
    </source>
</reference>
<accession>A0A0A0B6W1</accession>
<evidence type="ECO:0000256" key="1">
    <source>
        <dbReference type="SAM" id="MobiDB-lite"/>
    </source>
</evidence>
<dbReference type="Proteomes" id="UP000029833">
    <property type="component" value="Unassembled WGS sequence"/>
</dbReference>
<dbReference type="EMBL" id="AXNT01000100">
    <property type="protein sequence ID" value="KGM01524.1"/>
    <property type="molecule type" value="Genomic_DNA"/>
</dbReference>
<feature type="compositionally biased region" description="Low complexity" evidence="1">
    <location>
        <begin position="79"/>
        <end position="95"/>
    </location>
</feature>
<protein>
    <recommendedName>
        <fullName evidence="3">Pyrrolo-quinoline quinone repeat domain-containing protein</fullName>
    </recommendedName>
</protein>
<dbReference type="AlphaFoldDB" id="A0A0A0B6W1"/>
<organism evidence="4 5">
    <name type="scientific">Cellulomonas cellasea DSM 20118</name>
    <dbReference type="NCBI Taxonomy" id="1408250"/>
    <lineage>
        <taxon>Bacteria</taxon>
        <taxon>Bacillati</taxon>
        <taxon>Actinomycetota</taxon>
        <taxon>Actinomycetes</taxon>
        <taxon>Micrococcales</taxon>
        <taxon>Cellulomonadaceae</taxon>
        <taxon>Cellulomonas</taxon>
    </lineage>
</organism>
<dbReference type="OrthoDB" id="9800872at2"/>
<keyword evidence="5" id="KW-1185">Reference proteome</keyword>
<comment type="caution">
    <text evidence="4">The sequence shown here is derived from an EMBL/GenBank/DDBJ whole genome shotgun (WGS) entry which is preliminary data.</text>
</comment>
<evidence type="ECO:0000313" key="5">
    <source>
        <dbReference type="Proteomes" id="UP000029833"/>
    </source>
</evidence>
<name>A0A0A0B6W1_9CELL</name>
<dbReference type="RefSeq" id="WP_034631957.1">
    <property type="nucleotide sequence ID" value="NZ_AXNT01000100.1"/>
</dbReference>
<evidence type="ECO:0000259" key="3">
    <source>
        <dbReference type="Pfam" id="PF13360"/>
    </source>
</evidence>
<proteinExistence type="predicted"/>
<dbReference type="Pfam" id="PF13360">
    <property type="entry name" value="PQQ_2"/>
    <property type="match status" value="1"/>
</dbReference>
<dbReference type="InterPro" id="IPR015943">
    <property type="entry name" value="WD40/YVTN_repeat-like_dom_sf"/>
</dbReference>
<keyword evidence="2" id="KW-0472">Membrane</keyword>
<dbReference type="STRING" id="1408250.Q760_00735"/>
<dbReference type="Gene3D" id="2.130.10.10">
    <property type="entry name" value="YVTN repeat-like/Quinoprotein amine dehydrogenase"/>
    <property type="match status" value="2"/>
</dbReference>
<sequence length="495" mass="51545">MSRDLTDVLHAFVDDQARASAAQGPDLAQRARTVAALARRRRTQRVGGLAAASVALLAVGAVAASALTGPEPQPAVPEPSATASASPSPSATTTPAPSPPPPAGLVTPGIPDRTAPWVRGWVDSLELSPTPLWTVSAVDIVVDWTEDFPPAFGHISRGAVRPGAQVVDAGETLVAMVADIDLFRRELVGLDAATGAVRWAKGEEHPRPTFWCAGVSPDALVVCVGSSGTASPMELQLLEPASGEVVRAYPLDHGADAFGLVGSIAVLHGSASSDGTDVVWTGVDVRTGEVVWSHVAPDRGEPYEITGDPVTATVGSWPFVRLEGYFYTVVIDVRTGEEIASPVDPMSSGYLDVWAPNDPEEVPVLDPWARDESGAPVLGIRDRLRALDPDDGTVLWETEAPDLMSRAVVGDVLVASDDESTTLGLDVMTGRVLWTAPVTGEGVATDGELLLLSSGVVLRLADGAVVRDGDGTGWPPLGRSGRLAAVGETLTLYGW</sequence>
<keyword evidence="2" id="KW-1133">Transmembrane helix</keyword>
<feature type="transmembrane region" description="Helical" evidence="2">
    <location>
        <begin position="46"/>
        <end position="67"/>
    </location>
</feature>
<evidence type="ECO:0000313" key="4">
    <source>
        <dbReference type="EMBL" id="KGM01524.1"/>
    </source>
</evidence>
<feature type="region of interest" description="Disordered" evidence="1">
    <location>
        <begin position="70"/>
        <end position="110"/>
    </location>
</feature>
<dbReference type="SUPFAM" id="SSF50998">
    <property type="entry name" value="Quinoprotein alcohol dehydrogenase-like"/>
    <property type="match status" value="1"/>
</dbReference>
<evidence type="ECO:0000256" key="2">
    <source>
        <dbReference type="SAM" id="Phobius"/>
    </source>
</evidence>